<dbReference type="AlphaFoldDB" id="A0A1I4ADX6"/>
<dbReference type="GO" id="GO:0016740">
    <property type="term" value="F:transferase activity"/>
    <property type="evidence" value="ECO:0007669"/>
    <property type="project" value="UniProtKB-KW"/>
</dbReference>
<proteinExistence type="predicted"/>
<dbReference type="RefSeq" id="WP_093319439.1">
    <property type="nucleotide sequence ID" value="NZ_FOSZ01000001.1"/>
</dbReference>
<keyword evidence="2" id="KW-1185">Reference proteome</keyword>
<dbReference type="EMBL" id="FOSZ01000001">
    <property type="protein sequence ID" value="SFK54618.1"/>
    <property type="molecule type" value="Genomic_DNA"/>
</dbReference>
<dbReference type="Pfam" id="PF13704">
    <property type="entry name" value="Glyco_tranf_2_4"/>
    <property type="match status" value="1"/>
</dbReference>
<evidence type="ECO:0000313" key="2">
    <source>
        <dbReference type="Proteomes" id="UP000198851"/>
    </source>
</evidence>
<name>A0A1I4ADX6_9RHOB</name>
<gene>
    <name evidence="1" type="ORF">SAMN04488036_101327</name>
</gene>
<dbReference type="STRING" id="1280847.SAMN04488036_101327"/>
<accession>A0A1I4ADX6</accession>
<sequence length="322" mass="37066">MTQWGVVATIKARPVDVLNFVAYHLEQGAAHIFVYLDQRTPRAQEILRHHPKVTIRHTDGAYWRTLHGRKPPKHQGRQTVNATHAYRLATEMGLDWICHIDVDEFLCPDNSVEAALEATPHAHPGLRLRPAEALASDGQEDLDPSATYCKAWMENGAGYDRRAVEMDLYPKFGGYLRGGFVSHHVGKLFLRTGLGDVSFRIHRGFLEGEEIAPIKVSPEMPICHRHIMSWRHLQRTLEFRMDKGSYRAELKPSRKSDAGGMSLYEMFSFLQETGGKQALRDFFEEMCLAREDLRHKLEAYGLLRTYHLDLETKRKRQFPDFE</sequence>
<reference evidence="2" key="1">
    <citation type="submission" date="2016-10" db="EMBL/GenBank/DDBJ databases">
        <authorList>
            <person name="Varghese N."/>
            <person name="Submissions S."/>
        </authorList>
    </citation>
    <scope>NUCLEOTIDE SEQUENCE [LARGE SCALE GENOMIC DNA]</scope>
    <source>
        <strain evidence="2">DSM 28453</strain>
    </source>
</reference>
<evidence type="ECO:0000313" key="1">
    <source>
        <dbReference type="EMBL" id="SFK54618.1"/>
    </source>
</evidence>
<dbReference type="OrthoDB" id="7203640at2"/>
<keyword evidence="1" id="KW-0808">Transferase</keyword>
<organism evidence="1 2">
    <name type="scientific">Shimia haliotis</name>
    <dbReference type="NCBI Taxonomy" id="1280847"/>
    <lineage>
        <taxon>Bacteria</taxon>
        <taxon>Pseudomonadati</taxon>
        <taxon>Pseudomonadota</taxon>
        <taxon>Alphaproteobacteria</taxon>
        <taxon>Rhodobacterales</taxon>
        <taxon>Roseobacteraceae</taxon>
    </lineage>
</organism>
<protein>
    <submittedName>
        <fullName evidence="1">Glycosyl transferase family 2</fullName>
    </submittedName>
</protein>
<dbReference type="Proteomes" id="UP000198851">
    <property type="component" value="Unassembled WGS sequence"/>
</dbReference>